<evidence type="ECO:0000313" key="2">
    <source>
        <dbReference type="EMBL" id="TMW80482.1"/>
    </source>
</evidence>
<accession>A0A6N2ADQ9</accession>
<gene>
    <name evidence="2" type="ORF">EJD97_019368</name>
</gene>
<organism evidence="2">
    <name type="scientific">Solanum chilense</name>
    <name type="common">Tomato</name>
    <name type="synonym">Lycopersicon chilense</name>
    <dbReference type="NCBI Taxonomy" id="4083"/>
    <lineage>
        <taxon>Eukaryota</taxon>
        <taxon>Viridiplantae</taxon>
        <taxon>Streptophyta</taxon>
        <taxon>Embryophyta</taxon>
        <taxon>Tracheophyta</taxon>
        <taxon>Spermatophyta</taxon>
        <taxon>Magnoliopsida</taxon>
        <taxon>eudicotyledons</taxon>
        <taxon>Gunneridae</taxon>
        <taxon>Pentapetalae</taxon>
        <taxon>asterids</taxon>
        <taxon>lamiids</taxon>
        <taxon>Solanales</taxon>
        <taxon>Solanaceae</taxon>
        <taxon>Solanoideae</taxon>
        <taxon>Solaneae</taxon>
        <taxon>Solanum</taxon>
        <taxon>Solanum subgen. Lycopersicon</taxon>
    </lineage>
</organism>
<name>A0A6N2ADQ9_SOLCI</name>
<evidence type="ECO:0000256" key="1">
    <source>
        <dbReference type="SAM" id="MobiDB-lite"/>
    </source>
</evidence>
<sequence length="109" mass="12248">MTNTKTYNGNITKSTSKDEEKGQLELYSPKYALKVDTNNQKKPNEEGGQMELYSPKHALKVNNSKVKNEGLNEKMNQNQEIEEKEKKKVVATNGGPLATPLPVRLTSRI</sequence>
<feature type="compositionally biased region" description="Polar residues" evidence="1">
    <location>
        <begin position="1"/>
        <end position="14"/>
    </location>
</feature>
<proteinExistence type="predicted"/>
<feature type="region of interest" description="Disordered" evidence="1">
    <location>
        <begin position="81"/>
        <end position="109"/>
    </location>
</feature>
<comment type="caution">
    <text evidence="2">The sequence shown here is derived from an EMBL/GenBank/DDBJ whole genome shotgun (WGS) entry which is preliminary data.</text>
</comment>
<reference evidence="2" key="1">
    <citation type="submission" date="2019-05" db="EMBL/GenBank/DDBJ databases">
        <title>The de novo reference genome and transcriptome assemblies of the wild tomato species Solanum chilense.</title>
        <authorList>
            <person name="Stam R."/>
            <person name="Nosenko T."/>
            <person name="Hoerger A.C."/>
            <person name="Stephan W."/>
            <person name="Seidel M.A."/>
            <person name="Kuhn J.M.M."/>
            <person name="Haberer G."/>
            <person name="Tellier A."/>
        </authorList>
    </citation>
    <scope>NUCLEOTIDE SEQUENCE</scope>
    <source>
        <tissue evidence="2">Mature leaves</tissue>
    </source>
</reference>
<protein>
    <submittedName>
        <fullName evidence="2">Uncharacterized protein</fullName>
    </submittedName>
</protein>
<feature type="region of interest" description="Disordered" evidence="1">
    <location>
        <begin position="1"/>
        <end position="55"/>
    </location>
</feature>
<dbReference type="AlphaFoldDB" id="A0A6N2ADQ9"/>
<dbReference type="EMBL" id="RXGB01054400">
    <property type="protein sequence ID" value="TMW80482.1"/>
    <property type="molecule type" value="Genomic_DNA"/>
</dbReference>